<sequence>MNALGRSLLLLTLMLPSACGKHIRPDIPYGKSFDVIEIRSVPTSAMIYIDGVKMSNTPFTIDIAYQGNEKITITAMPMYAGQNRQDIQIQTPDIPELITIDMSFKEAIDLSDIEGAKATLEREQLNSGVVEESVESYLQRQQEGSQQ</sequence>
<accession>A0A3N2DNZ4</accession>
<comment type="caution">
    <text evidence="2">The sequence shown here is derived from an EMBL/GenBank/DDBJ whole genome shotgun (WGS) entry which is preliminary data.</text>
</comment>
<dbReference type="EMBL" id="RKHR01000004">
    <property type="protein sequence ID" value="ROS01517.1"/>
    <property type="molecule type" value="Genomic_DNA"/>
</dbReference>
<evidence type="ECO:0000259" key="1">
    <source>
        <dbReference type="Pfam" id="PF08308"/>
    </source>
</evidence>
<feature type="domain" description="PEGA" evidence="1">
    <location>
        <begin position="35"/>
        <end position="74"/>
    </location>
</feature>
<dbReference type="AlphaFoldDB" id="A0A3N2DNZ4"/>
<dbReference type="OrthoDB" id="9809956at2"/>
<dbReference type="RefSeq" id="WP_123712302.1">
    <property type="nucleotide sequence ID" value="NZ_RKHR01000004.1"/>
</dbReference>
<evidence type="ECO:0000313" key="2">
    <source>
        <dbReference type="EMBL" id="ROS01517.1"/>
    </source>
</evidence>
<protein>
    <submittedName>
        <fullName evidence="2">PEGA domain-containing protein</fullName>
    </submittedName>
</protein>
<organism evidence="2 3">
    <name type="scientific">Sinobacterium caligoides</name>
    <dbReference type="NCBI Taxonomy" id="933926"/>
    <lineage>
        <taxon>Bacteria</taxon>
        <taxon>Pseudomonadati</taxon>
        <taxon>Pseudomonadota</taxon>
        <taxon>Gammaproteobacteria</taxon>
        <taxon>Cellvibrionales</taxon>
        <taxon>Spongiibacteraceae</taxon>
        <taxon>Sinobacterium</taxon>
    </lineage>
</organism>
<dbReference type="InterPro" id="IPR013229">
    <property type="entry name" value="PEGA"/>
</dbReference>
<keyword evidence="3" id="KW-1185">Reference proteome</keyword>
<name>A0A3N2DNZ4_9GAMM</name>
<gene>
    <name evidence="2" type="ORF">EDC56_1959</name>
</gene>
<reference evidence="2 3" key="1">
    <citation type="submission" date="2018-11" db="EMBL/GenBank/DDBJ databases">
        <title>Genomic Encyclopedia of Type Strains, Phase IV (KMG-IV): sequencing the most valuable type-strain genomes for metagenomic binning, comparative biology and taxonomic classification.</title>
        <authorList>
            <person name="Goeker M."/>
        </authorList>
    </citation>
    <scope>NUCLEOTIDE SEQUENCE [LARGE SCALE GENOMIC DNA]</scope>
    <source>
        <strain evidence="2 3">DSM 100316</strain>
    </source>
</reference>
<dbReference type="Pfam" id="PF08308">
    <property type="entry name" value="PEGA"/>
    <property type="match status" value="1"/>
</dbReference>
<dbReference type="Proteomes" id="UP000275394">
    <property type="component" value="Unassembled WGS sequence"/>
</dbReference>
<proteinExistence type="predicted"/>
<evidence type="ECO:0000313" key="3">
    <source>
        <dbReference type="Proteomes" id="UP000275394"/>
    </source>
</evidence>